<dbReference type="InterPro" id="IPR019734">
    <property type="entry name" value="TPR_rpt"/>
</dbReference>
<dbReference type="AlphaFoldDB" id="A0AAW0GP35"/>
<dbReference type="InterPro" id="IPR039226">
    <property type="entry name" value="Ski3/TTC37"/>
</dbReference>
<feature type="repeat" description="TPR" evidence="3">
    <location>
        <begin position="63"/>
        <end position="96"/>
    </location>
</feature>
<keyword evidence="5" id="KW-1185">Reference proteome</keyword>
<dbReference type="EMBL" id="JASBNA010000004">
    <property type="protein sequence ID" value="KAK7692825.1"/>
    <property type="molecule type" value="Genomic_DNA"/>
</dbReference>
<dbReference type="PANTHER" id="PTHR15704">
    <property type="entry name" value="SUPERKILLER 3 PROTEIN-RELATED"/>
    <property type="match status" value="1"/>
</dbReference>
<dbReference type="PROSITE" id="PS50005">
    <property type="entry name" value="TPR"/>
    <property type="match status" value="4"/>
</dbReference>
<dbReference type="Gene3D" id="1.25.40.10">
    <property type="entry name" value="Tetratricopeptide repeat domain"/>
    <property type="match status" value="3"/>
</dbReference>
<organism evidence="4 5">
    <name type="scientific">Cerrena zonata</name>
    <dbReference type="NCBI Taxonomy" id="2478898"/>
    <lineage>
        <taxon>Eukaryota</taxon>
        <taxon>Fungi</taxon>
        <taxon>Dikarya</taxon>
        <taxon>Basidiomycota</taxon>
        <taxon>Agaricomycotina</taxon>
        <taxon>Agaricomycetes</taxon>
        <taxon>Polyporales</taxon>
        <taxon>Cerrenaceae</taxon>
        <taxon>Cerrena</taxon>
    </lineage>
</organism>
<keyword evidence="2 3" id="KW-0802">TPR repeat</keyword>
<gene>
    <name evidence="4" type="ORF">QCA50_004460</name>
</gene>
<evidence type="ECO:0000256" key="1">
    <source>
        <dbReference type="ARBA" id="ARBA00022737"/>
    </source>
</evidence>
<dbReference type="SUPFAM" id="SSF48452">
    <property type="entry name" value="TPR-like"/>
    <property type="match status" value="3"/>
</dbReference>
<keyword evidence="1" id="KW-0677">Repeat</keyword>
<dbReference type="GO" id="GO:0006401">
    <property type="term" value="P:RNA catabolic process"/>
    <property type="evidence" value="ECO:0007669"/>
    <property type="project" value="InterPro"/>
</dbReference>
<dbReference type="GO" id="GO:0055087">
    <property type="term" value="C:Ski complex"/>
    <property type="evidence" value="ECO:0007669"/>
    <property type="project" value="InterPro"/>
</dbReference>
<dbReference type="InterPro" id="IPR011990">
    <property type="entry name" value="TPR-like_helical_dom_sf"/>
</dbReference>
<comment type="caution">
    <text evidence="4">The sequence shown here is derived from an EMBL/GenBank/DDBJ whole genome shotgun (WGS) entry which is preliminary data.</text>
</comment>
<dbReference type="PANTHER" id="PTHR15704:SF7">
    <property type="entry name" value="SUPERKILLER COMPLEX PROTEIN 3"/>
    <property type="match status" value="1"/>
</dbReference>
<dbReference type="Proteomes" id="UP001385951">
    <property type="component" value="Unassembled WGS sequence"/>
</dbReference>
<feature type="repeat" description="TPR" evidence="3">
    <location>
        <begin position="29"/>
        <end position="62"/>
    </location>
</feature>
<name>A0AAW0GP35_9APHY</name>
<protein>
    <submittedName>
        <fullName evidence="4">Uncharacterized protein</fullName>
    </submittedName>
</protein>
<dbReference type="SMART" id="SM00028">
    <property type="entry name" value="TPR"/>
    <property type="match status" value="8"/>
</dbReference>
<feature type="repeat" description="TPR" evidence="3">
    <location>
        <begin position="474"/>
        <end position="507"/>
    </location>
</feature>
<reference evidence="4 5" key="1">
    <citation type="submission" date="2022-09" db="EMBL/GenBank/DDBJ databases">
        <authorList>
            <person name="Palmer J.M."/>
        </authorList>
    </citation>
    <scope>NUCLEOTIDE SEQUENCE [LARGE SCALE GENOMIC DNA]</scope>
    <source>
        <strain evidence="4 5">DSM 7382</strain>
    </source>
</reference>
<evidence type="ECO:0000313" key="4">
    <source>
        <dbReference type="EMBL" id="KAK7692825.1"/>
    </source>
</evidence>
<dbReference type="Pfam" id="PF13432">
    <property type="entry name" value="TPR_16"/>
    <property type="match status" value="3"/>
</dbReference>
<evidence type="ECO:0000256" key="2">
    <source>
        <dbReference type="ARBA" id="ARBA00022803"/>
    </source>
</evidence>
<evidence type="ECO:0000256" key="3">
    <source>
        <dbReference type="PROSITE-ProRule" id="PRU00339"/>
    </source>
</evidence>
<feature type="repeat" description="TPR" evidence="3">
    <location>
        <begin position="313"/>
        <end position="346"/>
    </location>
</feature>
<proteinExistence type="predicted"/>
<accession>A0AAW0GP35</accession>
<evidence type="ECO:0000313" key="5">
    <source>
        <dbReference type="Proteomes" id="UP001385951"/>
    </source>
</evidence>
<sequence>MGVVDLNRQQYPGAIQAFQIALRTDADDQLSWLRLGEAYSKAGMYAAAVKALNRAKELNPDDWIASYFIGEVQRQMGHYAEAIEAFEEIIDKNPHELGVLMSLAQTHLEQGRSEFTSAFTARAEASWIACIRVIMNLIGASPGFRRLAWKLAGDALFSLSQLLSFADGLVTADVVGQIANVLAEHPQNRLEGIVAFPPLLDPETHPNLSLAILEVAIASYDYRITLGSLDDSASASTHFDLATVFATYARRSSSTSKQDQLQEEAIKSYKDAISFDPSNDEYWHSLANAVFVTQPKTAQHAYIRALEIDSKKATTWTDLGLFYLYHEDAQLANEAFYKAQILDPDFSMAWVGQGLVATINGHDREAMALFEHATGLTSHVPGADVEFAKRLFNKLGSSGAGARSSPDALHPAFFTLDRYVKQHPQDANATHLFGLVCESIGHIELGANLIQRAIAILEAAYEESEDPIIERQFAIAHTNVGRLRLALENYDAALDAFQVTLGLLPEESDGETTSVLLAHSHFGSGLAHFKLGHLEEALVSFQTASEYAEPNDTLRGHVVVLLAQTLWALGSEEGRESAKSQLLQSITADPENLIAINTLAGMGILTDDDGLIDAALSEILALTPDSRQERDPEGNVAYLMIQHHLGQGDVRQALSVAQAALVAQPWNPKARRQLASLLLRQSDGKSAQGILESSYSTGGNDLHEARDIFGLLAIADSGDAKDHAEANRLGQKSVILTPGRMFNWQSLAVVCSRLAKIEA</sequence>
<dbReference type="Pfam" id="PF00515">
    <property type="entry name" value="TPR_1"/>
    <property type="match status" value="1"/>
</dbReference>